<dbReference type="AlphaFoldDB" id="A0A7X5AM18"/>
<keyword evidence="1" id="KW-1133">Transmembrane helix</keyword>
<keyword evidence="3" id="KW-1185">Reference proteome</keyword>
<name>A0A7X5AM18_9GAMM</name>
<organism evidence="2 3">
    <name type="scientific">Halomonas icarae</name>
    <dbReference type="NCBI Taxonomy" id="2691040"/>
    <lineage>
        <taxon>Bacteria</taxon>
        <taxon>Pseudomonadati</taxon>
        <taxon>Pseudomonadota</taxon>
        <taxon>Gammaproteobacteria</taxon>
        <taxon>Oceanospirillales</taxon>
        <taxon>Halomonadaceae</taxon>
        <taxon>Halomonas</taxon>
    </lineage>
</organism>
<evidence type="ECO:0000256" key="1">
    <source>
        <dbReference type="SAM" id="Phobius"/>
    </source>
</evidence>
<dbReference type="Proteomes" id="UP000448235">
    <property type="component" value="Unassembled WGS sequence"/>
</dbReference>
<dbReference type="InterPro" id="IPR043148">
    <property type="entry name" value="TagF_C"/>
</dbReference>
<dbReference type="SUPFAM" id="SSF53756">
    <property type="entry name" value="UDP-Glycosyltransferase/glycogen phosphorylase"/>
    <property type="match status" value="1"/>
</dbReference>
<gene>
    <name evidence="2" type="ORF">GRB80_10795</name>
</gene>
<proteinExistence type="predicted"/>
<reference evidence="2 3" key="1">
    <citation type="submission" date="2019-12" db="EMBL/GenBank/DDBJ databases">
        <title>Draft genome sequencing of Halomonas icarensis D1-1.</title>
        <authorList>
            <person name="Pandiyan K."/>
            <person name="Kushwaha P."/>
            <person name="Gowdham M."/>
            <person name="Chakdar H."/>
            <person name="Singh A."/>
            <person name="Kumar M."/>
            <person name="Saxena A.K."/>
        </authorList>
    </citation>
    <scope>NUCLEOTIDE SEQUENCE [LARGE SCALE GENOMIC DNA]</scope>
    <source>
        <strain evidence="2 3">D1-1</strain>
    </source>
</reference>
<comment type="caution">
    <text evidence="2">The sequence shown here is derived from an EMBL/GenBank/DDBJ whole genome shotgun (WGS) entry which is preliminary data.</text>
</comment>
<feature type="transmembrane region" description="Helical" evidence="1">
    <location>
        <begin position="106"/>
        <end position="125"/>
    </location>
</feature>
<dbReference type="InterPro" id="IPR007554">
    <property type="entry name" value="Glycerophosphate_synth"/>
</dbReference>
<keyword evidence="1" id="KW-0812">Transmembrane</keyword>
<dbReference type="GO" id="GO:0016020">
    <property type="term" value="C:membrane"/>
    <property type="evidence" value="ECO:0007669"/>
    <property type="project" value="InterPro"/>
</dbReference>
<dbReference type="RefSeq" id="WP_161423578.1">
    <property type="nucleotide sequence ID" value="NZ_JARWMY010000011.1"/>
</dbReference>
<dbReference type="EMBL" id="WUTS01000001">
    <property type="protein sequence ID" value="NAW13336.1"/>
    <property type="molecule type" value="Genomic_DNA"/>
</dbReference>
<feature type="transmembrane region" description="Helical" evidence="1">
    <location>
        <begin position="38"/>
        <end position="59"/>
    </location>
</feature>
<evidence type="ECO:0000313" key="2">
    <source>
        <dbReference type="EMBL" id="NAW13336.1"/>
    </source>
</evidence>
<keyword evidence="1" id="KW-0472">Membrane</keyword>
<accession>A0A7X5AM18</accession>
<dbReference type="GO" id="GO:0047355">
    <property type="term" value="F:CDP-glycerol glycerophosphotransferase activity"/>
    <property type="evidence" value="ECO:0007669"/>
    <property type="project" value="InterPro"/>
</dbReference>
<dbReference type="Pfam" id="PF04464">
    <property type="entry name" value="Glyphos_transf"/>
    <property type="match status" value="1"/>
</dbReference>
<evidence type="ECO:0000313" key="3">
    <source>
        <dbReference type="Proteomes" id="UP000448235"/>
    </source>
</evidence>
<feature type="transmembrane region" description="Helical" evidence="1">
    <location>
        <begin position="80"/>
        <end position="100"/>
    </location>
</feature>
<protein>
    <submittedName>
        <fullName evidence="2">Uncharacterized protein</fullName>
    </submittedName>
</protein>
<sequence>MNSGLSHKIIKIFGEKWLGPIILTSLVFFLSLFGLKEITVACVALFFMVCGFQLLLGVYDKLDFSIVRIERKKRRTERVLLKWGVHARFSLALAPVFYLLSPVVAWVYLALHIIVFSKVLVRLAARIINRKKIYKNTLIDLEGYQPEIAVYVTGMREVAYQINQWLPVLERQNVKVMIIAREAIIFDDMPDTPIPVFTAKSQRELEILLGECSSMRTVLYPANTMKNVQALRYFKLNHYFINHGESDKAVNQSKFLMAYDKLLLAGPLSKRRLQDAGLPLRDDQIEYVGRPQAELLLEAVSDEGVADVNTILYAPTWEGYVKNVDYSSIGPLGYELCKDILESGQYKLLFKPHPYTGKVSGKKKQELERIKSLFEHHDVPVYDDNASLHKLMNESDLLICDISSVLNEYLITKKPIILCNVDKKEKNEFLEEFPSARAATLLDLGQEVLDVIQGIATKDEQRQERAHVRSESLGDFPEGAMTRFSKVLENSLSEQSKSTGEEC</sequence>
<feature type="transmembrane region" description="Helical" evidence="1">
    <location>
        <begin position="12"/>
        <end position="32"/>
    </location>
</feature>
<dbReference type="Gene3D" id="3.40.50.12580">
    <property type="match status" value="1"/>
</dbReference>